<comment type="caution">
    <text evidence="1">The sequence shown here is derived from an EMBL/GenBank/DDBJ whole genome shotgun (WGS) entry which is preliminary data.</text>
</comment>
<evidence type="ECO:0000313" key="1">
    <source>
        <dbReference type="EMBL" id="HEW53142.1"/>
    </source>
</evidence>
<organism evidence="1">
    <name type="scientific">Ignisphaera aggregans</name>
    <dbReference type="NCBI Taxonomy" id="334771"/>
    <lineage>
        <taxon>Archaea</taxon>
        <taxon>Thermoproteota</taxon>
        <taxon>Thermoprotei</taxon>
        <taxon>Desulfurococcales</taxon>
        <taxon>Desulfurococcaceae</taxon>
        <taxon>Ignisphaera</taxon>
    </lineage>
</organism>
<reference evidence="1" key="1">
    <citation type="journal article" date="2020" name="mSystems">
        <title>Genome- and Community-Level Interaction Insights into Carbon Utilization and Element Cycling Functions of Hydrothermarchaeota in Hydrothermal Sediment.</title>
        <authorList>
            <person name="Zhou Z."/>
            <person name="Liu Y."/>
            <person name="Xu W."/>
            <person name="Pan J."/>
            <person name="Luo Z.H."/>
            <person name="Li M."/>
        </authorList>
    </citation>
    <scope>NUCLEOTIDE SEQUENCE [LARGE SCALE GENOMIC DNA]</scope>
    <source>
        <strain evidence="1">SpSt-16</strain>
    </source>
</reference>
<dbReference type="EMBL" id="DSGT01000009">
    <property type="protein sequence ID" value="HEW53142.1"/>
    <property type="molecule type" value="Genomic_DNA"/>
</dbReference>
<name>A0A7C2ZM38_9CREN</name>
<gene>
    <name evidence="1" type="ORF">ENO77_03105</name>
</gene>
<proteinExistence type="predicted"/>
<sequence length="79" mass="9422">MSFSKEYVVSKIKEILSETREGLRFEEVRDRLESTGIYVDGYILRKIVAEMVREKVICKEVSPTKRKLLLRLCDYSQRY</sequence>
<dbReference type="AlphaFoldDB" id="A0A7C2ZM38"/>
<protein>
    <submittedName>
        <fullName evidence="1">Uncharacterized protein</fullName>
    </submittedName>
</protein>
<accession>A0A7C2ZM38</accession>